<keyword evidence="2" id="KW-1185">Reference proteome</keyword>
<evidence type="ECO:0000313" key="1">
    <source>
        <dbReference type="EMBL" id="CAH2078603.1"/>
    </source>
</evidence>
<protein>
    <submittedName>
        <fullName evidence="1">Uncharacterized protein</fullName>
    </submittedName>
</protein>
<dbReference type="Proteomes" id="UP000836841">
    <property type="component" value="Chromosome 7"/>
</dbReference>
<proteinExistence type="predicted"/>
<dbReference type="AlphaFoldDB" id="A0AAU9T7I8"/>
<dbReference type="EMBL" id="OU466863">
    <property type="protein sequence ID" value="CAH2078603.1"/>
    <property type="molecule type" value="Genomic_DNA"/>
</dbReference>
<evidence type="ECO:0000313" key="2">
    <source>
        <dbReference type="Proteomes" id="UP000836841"/>
    </source>
</evidence>
<organism evidence="1 2">
    <name type="scientific">Thlaspi arvense</name>
    <name type="common">Field penny-cress</name>
    <dbReference type="NCBI Taxonomy" id="13288"/>
    <lineage>
        <taxon>Eukaryota</taxon>
        <taxon>Viridiplantae</taxon>
        <taxon>Streptophyta</taxon>
        <taxon>Embryophyta</taxon>
        <taxon>Tracheophyta</taxon>
        <taxon>Spermatophyta</taxon>
        <taxon>Magnoliopsida</taxon>
        <taxon>eudicotyledons</taxon>
        <taxon>Gunneridae</taxon>
        <taxon>Pentapetalae</taxon>
        <taxon>rosids</taxon>
        <taxon>malvids</taxon>
        <taxon>Brassicales</taxon>
        <taxon>Brassicaceae</taxon>
        <taxon>Thlaspideae</taxon>
        <taxon>Thlaspi</taxon>
    </lineage>
</organism>
<sequence>MARLKAYNDAYTKRGEDLLRNCKNSREKQLVLKEYGERCERQCKEKMGKILANEREDLLKRIAEERKTREGGLLSKEVEDRVERLKALEIRKRTEREWIG</sequence>
<reference evidence="1 2" key="1">
    <citation type="submission" date="2022-03" db="EMBL/GenBank/DDBJ databases">
        <authorList>
            <person name="Nunn A."/>
            <person name="Chopra R."/>
            <person name="Nunn A."/>
            <person name="Contreras Garrido A."/>
        </authorList>
    </citation>
    <scope>NUCLEOTIDE SEQUENCE [LARGE SCALE GENOMIC DNA]</scope>
</reference>
<accession>A0AAU9T7I8</accession>
<name>A0AAU9T7I8_THLAR</name>
<gene>
    <name evidence="1" type="ORF">TAV2_LOCUS22924</name>
</gene>